<proteinExistence type="predicted"/>
<reference evidence="1" key="1">
    <citation type="submission" date="2023-08" db="EMBL/GenBank/DDBJ databases">
        <title>A de novo genome assembly of Solanum verrucosum Schlechtendal, a Mexican diploid species geographically isolated from the other diploid A-genome species in potato relatives.</title>
        <authorList>
            <person name="Hosaka K."/>
        </authorList>
    </citation>
    <scope>NUCLEOTIDE SEQUENCE</scope>
    <source>
        <tissue evidence="1">Young leaves</tissue>
    </source>
</reference>
<accession>A0AAF0ZQG1</accession>
<gene>
    <name evidence="1" type="ORF">MTR67_039498</name>
</gene>
<evidence type="ECO:0000313" key="1">
    <source>
        <dbReference type="EMBL" id="WMV46113.1"/>
    </source>
</evidence>
<sequence>MPRKVTEALYSWEETGALAKDRTRWRIIPASIWWAIWKERNSRCFEGIENSVQDIDRLLDLLVEEAAQAEKSGHPFPLTIVFVERKARIGSPVIIHIVGFVPELQLGFNTTSSKLSNEYGALFGALEKEAEVWFKKPRPMEGAGKGTSQQQ</sequence>
<name>A0AAF0ZQG1_SOLVR</name>
<dbReference type="AlphaFoldDB" id="A0AAF0ZQG1"/>
<dbReference type="EMBL" id="CP133620">
    <property type="protein sequence ID" value="WMV46113.1"/>
    <property type="molecule type" value="Genomic_DNA"/>
</dbReference>
<evidence type="ECO:0000313" key="2">
    <source>
        <dbReference type="Proteomes" id="UP001234989"/>
    </source>
</evidence>
<dbReference type="Proteomes" id="UP001234989">
    <property type="component" value="Chromosome 9"/>
</dbReference>
<keyword evidence="2" id="KW-1185">Reference proteome</keyword>
<organism evidence="1 2">
    <name type="scientific">Solanum verrucosum</name>
    <dbReference type="NCBI Taxonomy" id="315347"/>
    <lineage>
        <taxon>Eukaryota</taxon>
        <taxon>Viridiplantae</taxon>
        <taxon>Streptophyta</taxon>
        <taxon>Embryophyta</taxon>
        <taxon>Tracheophyta</taxon>
        <taxon>Spermatophyta</taxon>
        <taxon>Magnoliopsida</taxon>
        <taxon>eudicotyledons</taxon>
        <taxon>Gunneridae</taxon>
        <taxon>Pentapetalae</taxon>
        <taxon>asterids</taxon>
        <taxon>lamiids</taxon>
        <taxon>Solanales</taxon>
        <taxon>Solanaceae</taxon>
        <taxon>Solanoideae</taxon>
        <taxon>Solaneae</taxon>
        <taxon>Solanum</taxon>
    </lineage>
</organism>
<protein>
    <submittedName>
        <fullName evidence="1">Uncharacterized protein</fullName>
    </submittedName>
</protein>